<name>A0A484VAS2_9ZZZZ</name>
<evidence type="ECO:0000313" key="1">
    <source>
        <dbReference type="EMBL" id="VFR96439.1"/>
    </source>
</evidence>
<organism evidence="1">
    <name type="scientific">plant metagenome</name>
    <dbReference type="NCBI Taxonomy" id="1297885"/>
    <lineage>
        <taxon>unclassified sequences</taxon>
        <taxon>metagenomes</taxon>
        <taxon>organismal metagenomes</taxon>
    </lineage>
</organism>
<dbReference type="EMBL" id="CAADIO010000049">
    <property type="protein sequence ID" value="VFR96439.1"/>
    <property type="molecule type" value="Genomic_DNA"/>
</dbReference>
<sequence length="59" mass="6868">MFEIVWTARAAYGLRWRTRLSWKTCWQIASSLAEHSRPDGLSPDEAVRDELSYWGSDHA</sequence>
<protein>
    <recommendedName>
        <fullName evidence="2">Mobile element protein</fullName>
    </recommendedName>
</protein>
<gene>
    <name evidence="1" type="ORF">RAN3_1857</name>
</gene>
<reference evidence="1" key="1">
    <citation type="submission" date="2019-03" db="EMBL/GenBank/DDBJ databases">
        <authorList>
            <person name="Danneels B."/>
        </authorList>
    </citation>
    <scope>NUCLEOTIDE SEQUENCE</scope>
</reference>
<proteinExistence type="predicted"/>
<accession>A0A484VAS2</accession>
<evidence type="ECO:0008006" key="2">
    <source>
        <dbReference type="Google" id="ProtNLM"/>
    </source>
</evidence>
<dbReference type="AlphaFoldDB" id="A0A484VAS2"/>